<sequence>MLKSALLSKSMGVFYCLFRFDSRSLTALLSDSFAIGFRSYMVDVERINAAVIINSCCPVSDGYSAFTQKHRSSAEVGIALLFPMHIVK</sequence>
<dbReference type="EMBL" id="NTFS01000192">
    <property type="protein sequence ID" value="PAX52861.1"/>
    <property type="molecule type" value="Genomic_DNA"/>
</dbReference>
<proteinExistence type="predicted"/>
<accession>A0A2A2TGP6</accession>
<name>A0A2A2TGP6_9CYAN</name>
<keyword evidence="2" id="KW-1185">Reference proteome</keyword>
<dbReference type="AlphaFoldDB" id="A0A2A2TGP6"/>
<comment type="caution">
    <text evidence="1">The sequence shown here is derived from an EMBL/GenBank/DDBJ whole genome shotgun (WGS) entry which is preliminary data.</text>
</comment>
<reference evidence="1 2" key="1">
    <citation type="submission" date="2017-08" db="EMBL/GenBank/DDBJ databases">
        <title>Draft genome sequence of filamentous cyanobacterium Calothrix elsteri CCALA 953.</title>
        <authorList>
            <person name="Gagunashvili A.N."/>
            <person name="Elster J."/>
            <person name="Andresson O.S."/>
        </authorList>
    </citation>
    <scope>NUCLEOTIDE SEQUENCE [LARGE SCALE GENOMIC DNA]</scope>
    <source>
        <strain evidence="1 2">CCALA 953</strain>
    </source>
</reference>
<organism evidence="1 2">
    <name type="scientific">Brunnivagina elsteri CCALA 953</name>
    <dbReference type="NCBI Taxonomy" id="987040"/>
    <lineage>
        <taxon>Bacteria</taxon>
        <taxon>Bacillati</taxon>
        <taxon>Cyanobacteriota</taxon>
        <taxon>Cyanophyceae</taxon>
        <taxon>Nostocales</taxon>
        <taxon>Calotrichaceae</taxon>
        <taxon>Brunnivagina</taxon>
    </lineage>
</organism>
<evidence type="ECO:0000313" key="1">
    <source>
        <dbReference type="EMBL" id="PAX52861.1"/>
    </source>
</evidence>
<evidence type="ECO:0000313" key="2">
    <source>
        <dbReference type="Proteomes" id="UP000218238"/>
    </source>
</evidence>
<dbReference type="Proteomes" id="UP000218238">
    <property type="component" value="Unassembled WGS sequence"/>
</dbReference>
<protein>
    <submittedName>
        <fullName evidence="1">Uncharacterized protein</fullName>
    </submittedName>
</protein>
<gene>
    <name evidence="1" type="ORF">CK510_17030</name>
</gene>